<sequence>MIMTRVRAYAAQLGLLAALVALAAFLSTGPGRLANGTTDEGLRSDIGALLSSSRDLTFSLDGNRLPGVDLLRDDRSVRLDQIRDGLPGPLPGLIEDSWFVAEAGPVDAAVAGVFLKSCPTRVGVRRQTGSDQATRMVEGRRPKSENVSSSSKMIIEAIVGTVEAKALGLRVGDTVTLIGRSGKATVRVVGRYEPVDAAAPFWDDMRLAREACDRADEDTRYRATLLTDMVGVDLAGALTGEYEERWRYRLDAAKLTADQVPAMTLAIGEIRRHPPEQTAVRSAVDTTLAEFEKRLRAVQAVLAVVRTGILATVAGLILLAARLAADRRRAEYALIRARGGAVRRIAGRVIAETAVVVLPAALLGWLAGLLVPGRPAVEEPALVAGFALFGLLAPAVIAAAAARRPDFTGHRGDLVAGTTSPRRITAELFVIGLAAGGAYLLRSRGIGSGASSRSGTSGAGGGVGVDPYLIAVPVLLAVAASLIALRLVPFPLRVASRIAARGRGALAFLGLAGAGRSGGGSTALRSWPLSVLVVAIATGIFTGTVASTVGNGRDRATDVAVPADAMVTGFSFAVETPERIAALDGVTAAVPMLLASAAEVRSDASPLISQVQAMVVDASVPQFRVPGRELPAALTEASKTEASKTEASKTESSKTEASKTDVVPALASPRLAQRIGSSGQVDIQGRRYAFRVAAVRDTAPGLGTSVREFLVLPSQAMPIPDFQPLVPNRILIDGSGWDPDAVRTVADEGQRAQTRKATGADVDPSAVGGTGLAYPATVTTHAGYRASLDEQGVDGVLSFTFTAGVVAAAALALLAVALIVLAGAPARGQTLSRLRTLGLSTGQGRGLLVFELVPLLGVAILAGAAIGAALPALIAPALGLDDFTAGVPAEISTDPFLVAGVLAVTVLAVTAALVVEDAANRRLRLGTVLRLGEDQP</sequence>
<feature type="transmembrane region" description="Helical" evidence="8">
    <location>
        <begin position="847"/>
        <end position="875"/>
    </location>
</feature>
<evidence type="ECO:0000256" key="9">
    <source>
        <dbReference type="SAM" id="SignalP"/>
    </source>
</evidence>
<dbReference type="InterPro" id="IPR050250">
    <property type="entry name" value="Macrolide_Exporter_MacB"/>
</dbReference>
<name>I0HBG4_ACTM4</name>
<feature type="transmembrane region" description="Helical" evidence="8">
    <location>
        <begin position="468"/>
        <end position="488"/>
    </location>
</feature>
<feature type="transmembrane region" description="Helical" evidence="8">
    <location>
        <begin position="345"/>
        <end position="370"/>
    </location>
</feature>
<accession>I0HBG4</accession>
<feature type="chain" id="PRO_5003627959" evidence="9">
    <location>
        <begin position="24"/>
        <end position="936"/>
    </location>
</feature>
<organism evidence="11 12">
    <name type="scientific">Actinoplanes missouriensis (strain ATCC 14538 / DSM 43046 / CBS 188.64 / JCM 3121 / NBRC 102363 / NCIMB 12654 / NRRL B-3342 / UNCC 431)</name>
    <dbReference type="NCBI Taxonomy" id="512565"/>
    <lineage>
        <taxon>Bacteria</taxon>
        <taxon>Bacillati</taxon>
        <taxon>Actinomycetota</taxon>
        <taxon>Actinomycetes</taxon>
        <taxon>Micromonosporales</taxon>
        <taxon>Micromonosporaceae</taxon>
        <taxon>Actinoplanes</taxon>
    </lineage>
</organism>
<evidence type="ECO:0000313" key="11">
    <source>
        <dbReference type="EMBL" id="BAL90351.1"/>
    </source>
</evidence>
<evidence type="ECO:0000313" key="12">
    <source>
        <dbReference type="Proteomes" id="UP000007882"/>
    </source>
</evidence>
<evidence type="ECO:0000256" key="6">
    <source>
        <dbReference type="ARBA" id="ARBA00038076"/>
    </source>
</evidence>
<feature type="transmembrane region" description="Helical" evidence="8">
    <location>
        <begin position="424"/>
        <end position="441"/>
    </location>
</feature>
<dbReference type="STRING" id="512565.AMIS_51310"/>
<feature type="region of interest" description="Disordered" evidence="7">
    <location>
        <begin position="634"/>
        <end position="662"/>
    </location>
</feature>
<dbReference type="PATRIC" id="fig|512565.3.peg.5126"/>
<keyword evidence="12" id="KW-1185">Reference proteome</keyword>
<dbReference type="PANTHER" id="PTHR30572">
    <property type="entry name" value="MEMBRANE COMPONENT OF TRANSPORTER-RELATED"/>
    <property type="match status" value="1"/>
</dbReference>
<dbReference type="EMBL" id="AP012319">
    <property type="protein sequence ID" value="BAL90351.1"/>
    <property type="molecule type" value="Genomic_DNA"/>
</dbReference>
<dbReference type="HOGENOM" id="CLU_013835_0_0_11"/>
<protein>
    <submittedName>
        <fullName evidence="11">Putative permease</fullName>
    </submittedName>
</protein>
<keyword evidence="4 8" id="KW-1133">Transmembrane helix</keyword>
<dbReference type="GO" id="GO:0022857">
    <property type="term" value="F:transmembrane transporter activity"/>
    <property type="evidence" value="ECO:0007669"/>
    <property type="project" value="TreeGrafter"/>
</dbReference>
<gene>
    <name evidence="11" type="ordered locus">AMIS_51310</name>
</gene>
<feature type="transmembrane region" description="Helical" evidence="8">
    <location>
        <begin position="382"/>
        <end position="403"/>
    </location>
</feature>
<evidence type="ECO:0000256" key="5">
    <source>
        <dbReference type="ARBA" id="ARBA00023136"/>
    </source>
</evidence>
<comment type="subcellular location">
    <subcellularLocation>
        <location evidence="1">Cell membrane</location>
        <topology evidence="1">Multi-pass membrane protein</topology>
    </subcellularLocation>
</comment>
<dbReference type="AlphaFoldDB" id="I0HBG4"/>
<dbReference type="GO" id="GO:0005886">
    <property type="term" value="C:plasma membrane"/>
    <property type="evidence" value="ECO:0007669"/>
    <property type="project" value="UniProtKB-SubCell"/>
</dbReference>
<keyword evidence="2" id="KW-1003">Cell membrane</keyword>
<dbReference type="PANTHER" id="PTHR30572:SF4">
    <property type="entry name" value="ABC TRANSPORTER PERMEASE YTRF"/>
    <property type="match status" value="1"/>
</dbReference>
<keyword evidence="9" id="KW-0732">Signal</keyword>
<evidence type="ECO:0000256" key="1">
    <source>
        <dbReference type="ARBA" id="ARBA00004651"/>
    </source>
</evidence>
<evidence type="ECO:0000256" key="3">
    <source>
        <dbReference type="ARBA" id="ARBA00022692"/>
    </source>
</evidence>
<dbReference type="eggNOG" id="COG0577">
    <property type="taxonomic scope" value="Bacteria"/>
</dbReference>
<dbReference type="OrthoDB" id="3276748at2"/>
<feature type="transmembrane region" description="Helical" evidence="8">
    <location>
        <begin position="895"/>
        <end position="915"/>
    </location>
</feature>
<reference evidence="11 12" key="1">
    <citation type="submission" date="2012-02" db="EMBL/GenBank/DDBJ databases">
        <title>Complete genome sequence of Actinoplanes missouriensis 431 (= NBRC 102363).</title>
        <authorList>
            <person name="Ohnishi Y."/>
            <person name="Ishikawa J."/>
            <person name="Sekine M."/>
            <person name="Hosoyama A."/>
            <person name="Harada T."/>
            <person name="Narita H."/>
            <person name="Hata T."/>
            <person name="Konno Y."/>
            <person name="Tutikane K."/>
            <person name="Fujita N."/>
            <person name="Horinouchi S."/>
            <person name="Hayakawa M."/>
        </authorList>
    </citation>
    <scope>NUCLEOTIDE SEQUENCE [LARGE SCALE GENOMIC DNA]</scope>
    <source>
        <strain evidence="12">ATCC 14538 / DSM 43046 / CBS 188.64 / JCM 3121 / NBRC 102363 / NCIMB 12654 / NRRL B-3342 / UNCC 431</strain>
    </source>
</reference>
<comment type="similarity">
    <text evidence="6">Belongs to the ABC-4 integral membrane protein family.</text>
</comment>
<evidence type="ECO:0000256" key="7">
    <source>
        <dbReference type="SAM" id="MobiDB-lite"/>
    </source>
</evidence>
<evidence type="ECO:0000256" key="4">
    <source>
        <dbReference type="ARBA" id="ARBA00022989"/>
    </source>
</evidence>
<dbReference type="KEGG" id="ams:AMIS_51310"/>
<feature type="transmembrane region" description="Helical" evidence="8">
    <location>
        <begin position="300"/>
        <end position="324"/>
    </location>
</feature>
<feature type="compositionally biased region" description="Basic and acidic residues" evidence="7">
    <location>
        <begin position="638"/>
        <end position="659"/>
    </location>
</feature>
<dbReference type="RefSeq" id="WP_014445239.1">
    <property type="nucleotide sequence ID" value="NC_017093.1"/>
</dbReference>
<dbReference type="Pfam" id="PF02687">
    <property type="entry name" value="FtsX"/>
    <property type="match status" value="1"/>
</dbReference>
<evidence type="ECO:0000256" key="2">
    <source>
        <dbReference type="ARBA" id="ARBA00022475"/>
    </source>
</evidence>
<feature type="transmembrane region" description="Helical" evidence="8">
    <location>
        <begin position="526"/>
        <end position="546"/>
    </location>
</feature>
<feature type="signal peptide" evidence="9">
    <location>
        <begin position="1"/>
        <end position="23"/>
    </location>
</feature>
<evidence type="ECO:0000259" key="10">
    <source>
        <dbReference type="Pfam" id="PF02687"/>
    </source>
</evidence>
<feature type="domain" description="ABC3 transporter permease C-terminal" evidence="10">
    <location>
        <begin position="805"/>
        <end position="914"/>
    </location>
</feature>
<dbReference type="Proteomes" id="UP000007882">
    <property type="component" value="Chromosome"/>
</dbReference>
<proteinExistence type="inferred from homology"/>
<dbReference type="InterPro" id="IPR003838">
    <property type="entry name" value="ABC3_permease_C"/>
</dbReference>
<evidence type="ECO:0000256" key="8">
    <source>
        <dbReference type="SAM" id="Phobius"/>
    </source>
</evidence>
<keyword evidence="5 8" id="KW-0472">Membrane</keyword>
<keyword evidence="3 8" id="KW-0812">Transmembrane</keyword>
<feature type="transmembrane region" description="Helical" evidence="8">
    <location>
        <begin position="801"/>
        <end position="826"/>
    </location>
</feature>